<feature type="chain" id="PRO_5015937465" evidence="1">
    <location>
        <begin position="20"/>
        <end position="55"/>
    </location>
</feature>
<reference evidence="2 3" key="1">
    <citation type="submission" date="2018-06" db="EMBL/GenBank/DDBJ databases">
        <authorList>
            <consortium name="Pathogen Informatics"/>
            <person name="Doyle S."/>
        </authorList>
    </citation>
    <scope>NUCLEOTIDE SEQUENCE [LARGE SCALE GENOMIC DNA]</scope>
    <source>
        <strain evidence="2 3">NCTC11546</strain>
    </source>
</reference>
<proteinExistence type="predicted"/>
<evidence type="ECO:0000256" key="1">
    <source>
        <dbReference type="SAM" id="SignalP"/>
    </source>
</evidence>
<dbReference type="AlphaFoldDB" id="A0A2X2RBH8"/>
<dbReference type="Proteomes" id="UP000249891">
    <property type="component" value="Unassembled WGS sequence"/>
</dbReference>
<organism evidence="2 3">
    <name type="scientific">Capnocytophaga ochracea</name>
    <dbReference type="NCBI Taxonomy" id="1018"/>
    <lineage>
        <taxon>Bacteria</taxon>
        <taxon>Pseudomonadati</taxon>
        <taxon>Bacteroidota</taxon>
        <taxon>Flavobacteriia</taxon>
        <taxon>Flavobacteriales</taxon>
        <taxon>Flavobacteriaceae</taxon>
        <taxon>Capnocytophaga</taxon>
    </lineage>
</organism>
<dbReference type="EMBL" id="UARG01000017">
    <property type="protein sequence ID" value="SQA78576.1"/>
    <property type="molecule type" value="Genomic_DNA"/>
</dbReference>
<name>A0A2X2RBH8_CAPOC</name>
<keyword evidence="1" id="KW-0732">Signal</keyword>
<accession>A0A2X2RBH8</accession>
<dbReference type="RefSeq" id="WP_181464189.1">
    <property type="nucleotide sequence ID" value="NZ_UARG01000017.1"/>
</dbReference>
<gene>
    <name evidence="2" type="ORF">NCTC11546_01816</name>
</gene>
<sequence length="55" mass="6364">MKTFLNIVLFLVLPLVAHTQDITQTLRGTIYDQTRQIELSKATLIIPNISYKIEF</sequence>
<evidence type="ECO:0000313" key="2">
    <source>
        <dbReference type="EMBL" id="SQA78576.1"/>
    </source>
</evidence>
<protein>
    <submittedName>
        <fullName evidence="2">Uncharacterized protein</fullName>
    </submittedName>
</protein>
<evidence type="ECO:0000313" key="3">
    <source>
        <dbReference type="Proteomes" id="UP000249891"/>
    </source>
</evidence>
<feature type="signal peptide" evidence="1">
    <location>
        <begin position="1"/>
        <end position="19"/>
    </location>
</feature>